<evidence type="ECO:0000313" key="8">
    <source>
        <dbReference type="EMBL" id="GGS61388.1"/>
    </source>
</evidence>
<keyword evidence="4 7" id="KW-1133">Transmembrane helix</keyword>
<evidence type="ECO:0000256" key="4">
    <source>
        <dbReference type="ARBA" id="ARBA00022989"/>
    </source>
</evidence>
<feature type="compositionally biased region" description="Basic residues" evidence="6">
    <location>
        <begin position="202"/>
        <end position="213"/>
    </location>
</feature>
<evidence type="ECO:0000256" key="1">
    <source>
        <dbReference type="ARBA" id="ARBA00004651"/>
    </source>
</evidence>
<evidence type="ECO:0000256" key="7">
    <source>
        <dbReference type="SAM" id="Phobius"/>
    </source>
</evidence>
<dbReference type="Proteomes" id="UP000659767">
    <property type="component" value="Unassembled WGS sequence"/>
</dbReference>
<keyword evidence="3 7" id="KW-0812">Transmembrane</keyword>
<organism evidence="8 9">
    <name type="scientific">Streptomyces badius</name>
    <dbReference type="NCBI Taxonomy" id="1941"/>
    <lineage>
        <taxon>Bacteria</taxon>
        <taxon>Bacillati</taxon>
        <taxon>Actinomycetota</taxon>
        <taxon>Actinomycetes</taxon>
        <taxon>Kitasatosporales</taxon>
        <taxon>Streptomycetaceae</taxon>
        <taxon>Streptomyces</taxon>
    </lineage>
</organism>
<evidence type="ECO:0000256" key="3">
    <source>
        <dbReference type="ARBA" id="ARBA00022692"/>
    </source>
</evidence>
<feature type="transmembrane region" description="Helical" evidence="7">
    <location>
        <begin position="85"/>
        <end position="107"/>
    </location>
</feature>
<dbReference type="InterPro" id="IPR036259">
    <property type="entry name" value="MFS_trans_sf"/>
</dbReference>
<dbReference type="RefSeq" id="WP_234427975.1">
    <property type="nucleotide sequence ID" value="NZ_BMSZ01000011.1"/>
</dbReference>
<dbReference type="PANTHER" id="PTHR23513">
    <property type="entry name" value="INTEGRAL MEMBRANE EFFLUX PROTEIN-RELATED"/>
    <property type="match status" value="1"/>
</dbReference>
<comment type="subcellular location">
    <subcellularLocation>
        <location evidence="1">Cell membrane</location>
        <topology evidence="1">Multi-pass membrane protein</topology>
    </subcellularLocation>
</comment>
<evidence type="ECO:0008006" key="10">
    <source>
        <dbReference type="Google" id="ProtNLM"/>
    </source>
</evidence>
<keyword evidence="5 7" id="KW-0472">Membrane</keyword>
<comment type="caution">
    <text evidence="8">The sequence shown here is derived from an EMBL/GenBank/DDBJ whole genome shotgun (WGS) entry which is preliminary data.</text>
</comment>
<evidence type="ECO:0000256" key="6">
    <source>
        <dbReference type="SAM" id="MobiDB-lite"/>
    </source>
</evidence>
<feature type="transmembrane region" description="Helical" evidence="7">
    <location>
        <begin position="54"/>
        <end position="73"/>
    </location>
</feature>
<proteinExistence type="predicted"/>
<dbReference type="EMBL" id="BMSZ01000011">
    <property type="protein sequence ID" value="GGS61388.1"/>
    <property type="molecule type" value="Genomic_DNA"/>
</dbReference>
<dbReference type="PANTHER" id="PTHR23513:SF6">
    <property type="entry name" value="MAJOR FACILITATOR SUPERFAMILY ASSOCIATED DOMAIN-CONTAINING PROTEIN"/>
    <property type="match status" value="1"/>
</dbReference>
<gene>
    <name evidence="8" type="ORF">GCM10010253_40060</name>
</gene>
<feature type="transmembrane region" description="Helical" evidence="7">
    <location>
        <begin position="20"/>
        <end position="42"/>
    </location>
</feature>
<sequence>MTIAGQKSKATAWSRPTFRILLGSEAVTLSGSAVSAVALPAPAVLELRTSTSEVAALAFLGSLPNAVALWAGALSDRHPQRPRLIASDLVATSALVTVPAAAFAGMLTIGKLCAIVLGAAKVVHDAAAISLLPAVVDPDQLQDANAKLGAASSVADSAGTNAGAALAGRLRRDAGCLRRDHGRRWYRRRGRCAARAQDRRPDRHRPHDHRRVRGQPSRPSTPAPRGSRDAVADRPGRHTGRAVVLGDGVRDQPTFPAPSRMRPLVPGPDAVRQYHSHRRARPLAAATAGSPVLALDVRTTLAIGALLQIVPVVLLLASPIRTLRKIPTRAAVPPAREGASS</sequence>
<reference evidence="9" key="1">
    <citation type="journal article" date="2019" name="Int. J. Syst. Evol. Microbiol.">
        <title>The Global Catalogue of Microorganisms (GCM) 10K type strain sequencing project: providing services to taxonomists for standard genome sequencing and annotation.</title>
        <authorList>
            <consortium name="The Broad Institute Genomics Platform"/>
            <consortium name="The Broad Institute Genome Sequencing Center for Infectious Disease"/>
            <person name="Wu L."/>
            <person name="Ma J."/>
        </authorList>
    </citation>
    <scope>NUCLEOTIDE SEQUENCE [LARGE SCALE GENOMIC DNA]</scope>
    <source>
        <strain evidence="9">JCM 4350</strain>
    </source>
</reference>
<feature type="region of interest" description="Disordered" evidence="6">
    <location>
        <begin position="190"/>
        <end position="238"/>
    </location>
</feature>
<dbReference type="Gene3D" id="1.20.1250.20">
    <property type="entry name" value="MFS general substrate transporter like domains"/>
    <property type="match status" value="1"/>
</dbReference>
<keyword evidence="9" id="KW-1185">Reference proteome</keyword>
<dbReference type="SUPFAM" id="SSF103473">
    <property type="entry name" value="MFS general substrate transporter"/>
    <property type="match status" value="1"/>
</dbReference>
<accession>A0ABQ2TB96</accession>
<evidence type="ECO:0000256" key="2">
    <source>
        <dbReference type="ARBA" id="ARBA00022475"/>
    </source>
</evidence>
<evidence type="ECO:0000256" key="5">
    <source>
        <dbReference type="ARBA" id="ARBA00023136"/>
    </source>
</evidence>
<evidence type="ECO:0000313" key="9">
    <source>
        <dbReference type="Proteomes" id="UP000659767"/>
    </source>
</evidence>
<feature type="compositionally biased region" description="Basic and acidic residues" evidence="6">
    <location>
        <begin position="226"/>
        <end position="236"/>
    </location>
</feature>
<name>A0ABQ2TB96_STRBA</name>
<protein>
    <recommendedName>
        <fullName evidence="10">MFS transporter</fullName>
    </recommendedName>
</protein>
<keyword evidence="2" id="KW-1003">Cell membrane</keyword>